<keyword evidence="2" id="KW-1185">Reference proteome</keyword>
<dbReference type="Proteomes" id="UP000826271">
    <property type="component" value="Unassembled WGS sequence"/>
</dbReference>
<organism evidence="1 2">
    <name type="scientific">Buddleja alternifolia</name>
    <dbReference type="NCBI Taxonomy" id="168488"/>
    <lineage>
        <taxon>Eukaryota</taxon>
        <taxon>Viridiplantae</taxon>
        <taxon>Streptophyta</taxon>
        <taxon>Embryophyta</taxon>
        <taxon>Tracheophyta</taxon>
        <taxon>Spermatophyta</taxon>
        <taxon>Magnoliopsida</taxon>
        <taxon>eudicotyledons</taxon>
        <taxon>Gunneridae</taxon>
        <taxon>Pentapetalae</taxon>
        <taxon>asterids</taxon>
        <taxon>lamiids</taxon>
        <taxon>Lamiales</taxon>
        <taxon>Scrophulariaceae</taxon>
        <taxon>Buddlejeae</taxon>
        <taxon>Buddleja</taxon>
    </lineage>
</organism>
<proteinExistence type="predicted"/>
<evidence type="ECO:0000313" key="1">
    <source>
        <dbReference type="EMBL" id="KAG8371289.1"/>
    </source>
</evidence>
<sequence length="258" mass="30619">METVHKLHGLPSSIIMECNRIFISKLWKELLKALGVRVNQCVEAYLRYMRHQRLKKWSKWLCLFEVWYNTNFHCSIKIIPFQALYGYPPPQFNLRQFNFGVSVELSTLLEVRRKMVHMFKENLKLAQQYMKHYVDKNRSERVFEVGDEFYLELQPYKQNSVVLRRTLKLASKYYGPYKVLAKVAYKLALLPTALHTLSYMSPNLRKRLDISMLLVLFPDMDMEGNFKIYPIDVLDKRLIPKNNVVVPQIFSSLGLLYP</sequence>
<name>A0AAV6WMG7_9LAMI</name>
<dbReference type="AlphaFoldDB" id="A0AAV6WMG7"/>
<accession>A0AAV6WMG7</accession>
<dbReference type="InterPro" id="IPR012337">
    <property type="entry name" value="RNaseH-like_sf"/>
</dbReference>
<evidence type="ECO:0000313" key="2">
    <source>
        <dbReference type="Proteomes" id="UP000826271"/>
    </source>
</evidence>
<gene>
    <name evidence="1" type="ORF">BUALT_Bualt13G0072000</name>
</gene>
<dbReference type="SUPFAM" id="SSF53098">
    <property type="entry name" value="Ribonuclease H-like"/>
    <property type="match status" value="1"/>
</dbReference>
<dbReference type="GO" id="GO:0003676">
    <property type="term" value="F:nucleic acid binding"/>
    <property type="evidence" value="ECO:0007669"/>
    <property type="project" value="InterPro"/>
</dbReference>
<comment type="caution">
    <text evidence="1">The sequence shown here is derived from an EMBL/GenBank/DDBJ whole genome shotgun (WGS) entry which is preliminary data.</text>
</comment>
<reference evidence="1" key="1">
    <citation type="submission" date="2019-10" db="EMBL/GenBank/DDBJ databases">
        <authorList>
            <person name="Zhang R."/>
            <person name="Pan Y."/>
            <person name="Wang J."/>
            <person name="Ma R."/>
            <person name="Yu S."/>
        </authorList>
    </citation>
    <scope>NUCLEOTIDE SEQUENCE</scope>
    <source>
        <strain evidence="1">LA-IB0</strain>
        <tissue evidence="1">Leaf</tissue>
    </source>
</reference>
<protein>
    <submittedName>
        <fullName evidence="1">Uncharacterized protein</fullName>
    </submittedName>
</protein>
<dbReference type="PANTHER" id="PTHR37984:SF15">
    <property type="entry name" value="INTEGRASE CATALYTIC DOMAIN-CONTAINING PROTEIN"/>
    <property type="match status" value="1"/>
</dbReference>
<dbReference type="InterPro" id="IPR050951">
    <property type="entry name" value="Retrovirus_Pol_polyprotein"/>
</dbReference>
<dbReference type="EMBL" id="WHWC01000013">
    <property type="protein sequence ID" value="KAG8371289.1"/>
    <property type="molecule type" value="Genomic_DNA"/>
</dbReference>
<dbReference type="InterPro" id="IPR036397">
    <property type="entry name" value="RNaseH_sf"/>
</dbReference>
<dbReference type="Gene3D" id="3.30.420.10">
    <property type="entry name" value="Ribonuclease H-like superfamily/Ribonuclease H"/>
    <property type="match status" value="1"/>
</dbReference>
<dbReference type="PANTHER" id="PTHR37984">
    <property type="entry name" value="PROTEIN CBG26694"/>
    <property type="match status" value="1"/>
</dbReference>